<comment type="caution">
    <text evidence="1">The sequence shown here is derived from an EMBL/GenBank/DDBJ whole genome shotgun (WGS) entry which is preliminary data.</text>
</comment>
<name>A0A5M6CP07_9BACT</name>
<evidence type="ECO:0000313" key="1">
    <source>
        <dbReference type="EMBL" id="KAA5536130.1"/>
    </source>
</evidence>
<evidence type="ECO:0000313" key="2">
    <source>
        <dbReference type="Proteomes" id="UP000323632"/>
    </source>
</evidence>
<organism evidence="1 2">
    <name type="scientific">Taibaiella lutea</name>
    <dbReference type="NCBI Taxonomy" id="2608001"/>
    <lineage>
        <taxon>Bacteria</taxon>
        <taxon>Pseudomonadati</taxon>
        <taxon>Bacteroidota</taxon>
        <taxon>Chitinophagia</taxon>
        <taxon>Chitinophagales</taxon>
        <taxon>Chitinophagaceae</taxon>
        <taxon>Taibaiella</taxon>
    </lineage>
</organism>
<proteinExistence type="predicted"/>
<evidence type="ECO:0008006" key="3">
    <source>
        <dbReference type="Google" id="ProtNLM"/>
    </source>
</evidence>
<keyword evidence="2" id="KW-1185">Reference proteome</keyword>
<dbReference type="RefSeq" id="WP_150030703.1">
    <property type="nucleotide sequence ID" value="NZ_VWSH01000001.1"/>
</dbReference>
<reference evidence="1 2" key="1">
    <citation type="submission" date="2019-09" db="EMBL/GenBank/DDBJ databases">
        <title>Genome sequence and assembly of Taibaiella sp.</title>
        <authorList>
            <person name="Chhetri G."/>
        </authorList>
    </citation>
    <scope>NUCLEOTIDE SEQUENCE [LARGE SCALE GENOMIC DNA]</scope>
    <source>
        <strain evidence="1 2">KVB11</strain>
    </source>
</reference>
<dbReference type="AlphaFoldDB" id="A0A5M6CP07"/>
<sequence>MDASLNKEKPEVRLRAFRAIDDPATCELFLKGHEQVLTSIGVKKVTSSNNSWMFNPAAFVLIVESLDGSVVYGGARVHVAGGTEPLPIEAATLAFDPTIEDHVFEYALRGTGECCGLWNSRLIAGYGIGSIFLFRAAVAISTQIGLTSLFGLCAPYTLKMAQNVGFEVLYSVGNEGTFYYPKLDLLATAVCNRDIVSMDTAIQEDRDAIFKLRENLQVVIVEELRKKQMTIHYDIAIPKLESWSLADTIENARRQYKTAKSSEKNISFL</sequence>
<protein>
    <recommendedName>
        <fullName evidence="3">GNAT family N-acetyltransferase</fullName>
    </recommendedName>
</protein>
<dbReference type="Proteomes" id="UP000323632">
    <property type="component" value="Unassembled WGS sequence"/>
</dbReference>
<gene>
    <name evidence="1" type="ORF">F0919_00215</name>
</gene>
<dbReference type="EMBL" id="VWSH01000001">
    <property type="protein sequence ID" value="KAA5536130.1"/>
    <property type="molecule type" value="Genomic_DNA"/>
</dbReference>
<accession>A0A5M6CP07</accession>